<comment type="caution">
    <text evidence="4">The sequence shown here is derived from an EMBL/GenBank/DDBJ whole genome shotgun (WGS) entry which is preliminary data.</text>
</comment>
<dbReference type="PANTHER" id="PTHR13049">
    <property type="entry name" value="DUF814-RELATED"/>
    <property type="match status" value="1"/>
</dbReference>
<evidence type="ECO:0000313" key="4">
    <source>
        <dbReference type="EMBL" id="KAG0146884.1"/>
    </source>
</evidence>
<dbReference type="Pfam" id="PF05670">
    <property type="entry name" value="NFACT-R_1"/>
    <property type="match status" value="1"/>
</dbReference>
<gene>
    <name evidence="4" type="ORF">CROQUDRAFT_656898</name>
</gene>
<proteinExistence type="inferred from homology"/>
<dbReference type="EMBL" id="MU167255">
    <property type="protein sequence ID" value="KAG0146884.1"/>
    <property type="molecule type" value="Genomic_DNA"/>
</dbReference>
<evidence type="ECO:0000256" key="2">
    <source>
        <dbReference type="SAM" id="Coils"/>
    </source>
</evidence>
<dbReference type="InterPro" id="IPR008532">
    <property type="entry name" value="NFACT_RNA-bd"/>
</dbReference>
<feature type="coiled-coil region" evidence="2">
    <location>
        <begin position="130"/>
        <end position="180"/>
    </location>
</feature>
<dbReference type="Proteomes" id="UP000886653">
    <property type="component" value="Unassembled WGS sequence"/>
</dbReference>
<organism evidence="4 5">
    <name type="scientific">Cronartium quercuum f. sp. fusiforme G11</name>
    <dbReference type="NCBI Taxonomy" id="708437"/>
    <lineage>
        <taxon>Eukaryota</taxon>
        <taxon>Fungi</taxon>
        <taxon>Dikarya</taxon>
        <taxon>Basidiomycota</taxon>
        <taxon>Pucciniomycotina</taxon>
        <taxon>Pucciniomycetes</taxon>
        <taxon>Pucciniales</taxon>
        <taxon>Coleosporiaceae</taxon>
        <taxon>Cronartium</taxon>
    </lineage>
</organism>
<reference evidence="4" key="1">
    <citation type="submission" date="2013-11" db="EMBL/GenBank/DDBJ databases">
        <title>Genome sequence of the fusiform rust pathogen reveals effectors for host alternation and coevolution with pine.</title>
        <authorList>
            <consortium name="DOE Joint Genome Institute"/>
            <person name="Smith K."/>
            <person name="Pendleton A."/>
            <person name="Kubisiak T."/>
            <person name="Anderson C."/>
            <person name="Salamov A."/>
            <person name="Aerts A."/>
            <person name="Riley R."/>
            <person name="Clum A."/>
            <person name="Lindquist E."/>
            <person name="Ence D."/>
            <person name="Campbell M."/>
            <person name="Kronenberg Z."/>
            <person name="Feau N."/>
            <person name="Dhillon B."/>
            <person name="Hamelin R."/>
            <person name="Burleigh J."/>
            <person name="Smith J."/>
            <person name="Yandell M."/>
            <person name="Nelson C."/>
            <person name="Grigoriev I."/>
            <person name="Davis J."/>
        </authorList>
    </citation>
    <scope>NUCLEOTIDE SEQUENCE</scope>
    <source>
        <strain evidence="4">G11</strain>
    </source>
</reference>
<protein>
    <recommendedName>
        <fullName evidence="3">NFACT RNA-binding domain-containing protein</fullName>
    </recommendedName>
</protein>
<keyword evidence="2" id="KW-0175">Coiled coil</keyword>
<dbReference type="AlphaFoldDB" id="A0A9P6NMJ5"/>
<feature type="domain" description="NFACT RNA-binding" evidence="3">
    <location>
        <begin position="1"/>
        <end position="95"/>
    </location>
</feature>
<sequence length="199" mass="23146">MGKDKHENDDLIKHSWPEDIWFHVDKLSSAHVYIRLPNTISDMNSIPEALLQDCAQLVKANSIEGNKKDNLTILFTPVSNLKKTGDMSIGQVGFKSDKLIKRVHINTRVNSIINRLNKTKIIKDLTDFELENLERQKQINLRKKEIAIEQAKLRTEIESKRKLDQEARSYTKLFDKLETEDYRDKGEKVEGFDSDDDFM</sequence>
<dbReference type="PANTHER" id="PTHR13049:SF2">
    <property type="entry name" value="COILED-COIL DOMAIN-CONTAINING PROTEIN 25"/>
    <property type="match status" value="1"/>
</dbReference>
<keyword evidence="5" id="KW-1185">Reference proteome</keyword>
<dbReference type="InterPro" id="IPR039730">
    <property type="entry name" value="Jlp2/Ccd25"/>
</dbReference>
<evidence type="ECO:0000256" key="1">
    <source>
        <dbReference type="ARBA" id="ARBA00008998"/>
    </source>
</evidence>
<evidence type="ECO:0000313" key="5">
    <source>
        <dbReference type="Proteomes" id="UP000886653"/>
    </source>
</evidence>
<dbReference type="OrthoDB" id="200398at2759"/>
<name>A0A9P6NMJ5_9BASI</name>
<comment type="similarity">
    <text evidence="1">Belongs to the CCDC25 family.</text>
</comment>
<accession>A0A9P6NMJ5</accession>
<evidence type="ECO:0000259" key="3">
    <source>
        <dbReference type="Pfam" id="PF05670"/>
    </source>
</evidence>